<evidence type="ECO:0008006" key="4">
    <source>
        <dbReference type="Google" id="ProtNLM"/>
    </source>
</evidence>
<dbReference type="Proteomes" id="UP000602198">
    <property type="component" value="Unassembled WGS sequence"/>
</dbReference>
<reference evidence="2 3" key="1">
    <citation type="submission" date="2021-01" db="EMBL/GenBank/DDBJ databases">
        <title>WGS of actinomycetes isolated from Thailand.</title>
        <authorList>
            <person name="Thawai C."/>
        </authorList>
    </citation>
    <scope>NUCLEOTIDE SEQUENCE [LARGE SCALE GENOMIC DNA]</scope>
    <source>
        <strain evidence="2 3">LPG 2</strain>
    </source>
</reference>
<evidence type="ECO:0000256" key="1">
    <source>
        <dbReference type="SAM" id="MobiDB-lite"/>
    </source>
</evidence>
<accession>A0ABS1MHJ1</accession>
<dbReference type="RefSeq" id="WP_201958244.1">
    <property type="nucleotide sequence ID" value="NZ_JAERRJ010000024.1"/>
</dbReference>
<proteinExistence type="predicted"/>
<comment type="caution">
    <text evidence="2">The sequence shown here is derived from an EMBL/GenBank/DDBJ whole genome shotgun (WGS) entry which is preliminary data.</text>
</comment>
<feature type="region of interest" description="Disordered" evidence="1">
    <location>
        <begin position="1"/>
        <end position="26"/>
    </location>
</feature>
<evidence type="ECO:0000313" key="2">
    <source>
        <dbReference type="EMBL" id="MBL1080087.1"/>
    </source>
</evidence>
<sequence>MEPRIPSGLRPEDAAHGLTTPSPQVTTSGLARALPLQVLAEADLVSLADLAVFAKIPTSTLGRLWSDPAWLDKVSGATLQRLITAVPGLARYVACRSHAARLETAVHQCTESGLEVHGARVVELVRAGQSPQYLATVLEAAAAVARLDARDTVAALSRCWSAGPSAALDAVFTPGGVLADPDLLAGRATQLLDLVDTRGNSMAATVGYGILVHKLTRLTGTIPGDGGSPAGDRCAAFAYRSGVIGVLLGAGDHDAAESYARQVAASALLARNELWSLASFCTDIPLTAQMTTSTRDGLRRTATEVIGDVVSLNDAYLHYLLTTAIPVLLAHDASFGGARTELGHALAGRLEAGIDEPHTREAGARLLKTVQ</sequence>
<dbReference type="EMBL" id="JAERRJ010000024">
    <property type="protein sequence ID" value="MBL1080087.1"/>
    <property type="molecule type" value="Genomic_DNA"/>
</dbReference>
<protein>
    <recommendedName>
        <fullName evidence="4">Transcriptional regulator</fullName>
    </recommendedName>
</protein>
<keyword evidence="3" id="KW-1185">Reference proteome</keyword>
<evidence type="ECO:0000313" key="3">
    <source>
        <dbReference type="Proteomes" id="UP000602198"/>
    </source>
</evidence>
<gene>
    <name evidence="2" type="ORF">JK358_37390</name>
</gene>
<name>A0ABS1MHJ1_9NOCA</name>
<organism evidence="2 3">
    <name type="scientific">Nocardia acididurans</name>
    <dbReference type="NCBI Taxonomy" id="2802282"/>
    <lineage>
        <taxon>Bacteria</taxon>
        <taxon>Bacillati</taxon>
        <taxon>Actinomycetota</taxon>
        <taxon>Actinomycetes</taxon>
        <taxon>Mycobacteriales</taxon>
        <taxon>Nocardiaceae</taxon>
        <taxon>Nocardia</taxon>
    </lineage>
</organism>